<protein>
    <recommendedName>
        <fullName evidence="6">UPF3 domain-containing protein</fullName>
    </recommendedName>
</protein>
<dbReference type="GO" id="GO:0045727">
    <property type="term" value="P:positive regulation of translation"/>
    <property type="evidence" value="ECO:0007669"/>
    <property type="project" value="TreeGrafter"/>
</dbReference>
<feature type="compositionally biased region" description="Basic residues" evidence="5">
    <location>
        <begin position="246"/>
        <end position="259"/>
    </location>
</feature>
<evidence type="ECO:0000256" key="4">
    <source>
        <dbReference type="ARBA" id="ARBA00023242"/>
    </source>
</evidence>
<name>A0A7H9HSG7_9SACH</name>
<keyword evidence="8" id="KW-1185">Reference proteome</keyword>
<dbReference type="InterPro" id="IPR012677">
    <property type="entry name" value="Nucleotide-bd_a/b_plait_sf"/>
</dbReference>
<feature type="compositionally biased region" description="Basic residues" evidence="5">
    <location>
        <begin position="277"/>
        <end position="287"/>
    </location>
</feature>
<dbReference type="Proteomes" id="UP000510647">
    <property type="component" value="Chromosome 4"/>
</dbReference>
<dbReference type="GO" id="GO:0000184">
    <property type="term" value="P:nuclear-transcribed mRNA catabolic process, nonsense-mediated decay"/>
    <property type="evidence" value="ECO:0007669"/>
    <property type="project" value="UniProtKB-KW"/>
</dbReference>
<dbReference type="EMBL" id="CP059270">
    <property type="protein sequence ID" value="QLQ80300.1"/>
    <property type="molecule type" value="Genomic_DNA"/>
</dbReference>
<dbReference type="OrthoDB" id="18087at2759"/>
<proteinExistence type="inferred from homology"/>
<evidence type="ECO:0000256" key="2">
    <source>
        <dbReference type="ARBA" id="ARBA00005991"/>
    </source>
</evidence>
<feature type="domain" description="UPF3" evidence="6">
    <location>
        <begin position="62"/>
        <end position="238"/>
    </location>
</feature>
<evidence type="ECO:0000259" key="6">
    <source>
        <dbReference type="Pfam" id="PF03467"/>
    </source>
</evidence>
<comment type="subcellular location">
    <subcellularLocation>
        <location evidence="1">Nucleus</location>
    </subcellularLocation>
</comment>
<evidence type="ECO:0000256" key="1">
    <source>
        <dbReference type="ARBA" id="ARBA00004123"/>
    </source>
</evidence>
<keyword evidence="3" id="KW-0866">Nonsense-mediated mRNA decay</keyword>
<dbReference type="GO" id="GO:0005730">
    <property type="term" value="C:nucleolus"/>
    <property type="evidence" value="ECO:0007669"/>
    <property type="project" value="TreeGrafter"/>
</dbReference>
<feature type="region of interest" description="Disordered" evidence="5">
    <location>
        <begin position="239"/>
        <end position="357"/>
    </location>
</feature>
<dbReference type="GO" id="GO:0005737">
    <property type="term" value="C:cytoplasm"/>
    <property type="evidence" value="ECO:0007669"/>
    <property type="project" value="TreeGrafter"/>
</dbReference>
<comment type="similarity">
    <text evidence="2">Belongs to the RENT3 family.</text>
</comment>
<evidence type="ECO:0000313" key="8">
    <source>
        <dbReference type="Proteomes" id="UP000510647"/>
    </source>
</evidence>
<dbReference type="SUPFAM" id="SSF54928">
    <property type="entry name" value="RNA-binding domain, RBD"/>
    <property type="match status" value="1"/>
</dbReference>
<dbReference type="PANTHER" id="PTHR13112:SF0">
    <property type="entry name" value="FI21285P1"/>
    <property type="match status" value="1"/>
</dbReference>
<feature type="compositionally biased region" description="Basic and acidic residues" evidence="5">
    <location>
        <begin position="320"/>
        <end position="329"/>
    </location>
</feature>
<organism evidence="7 8">
    <name type="scientific">Torulaspora globosa</name>
    <dbReference type="NCBI Taxonomy" id="48254"/>
    <lineage>
        <taxon>Eukaryota</taxon>
        <taxon>Fungi</taxon>
        <taxon>Dikarya</taxon>
        <taxon>Ascomycota</taxon>
        <taxon>Saccharomycotina</taxon>
        <taxon>Saccharomycetes</taxon>
        <taxon>Saccharomycetales</taxon>
        <taxon>Saccharomycetaceae</taxon>
        <taxon>Torulaspora</taxon>
    </lineage>
</organism>
<sequence length="357" mass="40218">MVGTQSSGPRDQFPGNEVGSLKVKDEKCAETTTGSGRRADMVKSKVGRSRRRDRHGRKSDDSGFKLVLRLLPPDLSEDQFIKTVRTELGEMKDLGVVGSYYVQGHYCVKFRSEPVYSRCYLYFNDMEQLGKFANSVQTVRFVDDNDNAANAVVKVSPYNKRLIPEPPKNVQGKQSLMGTIKEDPLFQTFLKSLKILEERTSEFSYADVSILKPLEKELAKRKSIESQIEKKTEMALIALTGDSEKRSKKGKKKNKKKDKLPKDETGKVTAEPSSSATRKRKKAKKKPTKPDVKANSVEKNNNVVILEAAGRKELQRRKKLQMEKEKMAIRADPNATKKKSRSKGKPTDASDKTTDHS</sequence>
<evidence type="ECO:0000256" key="3">
    <source>
        <dbReference type="ARBA" id="ARBA00023161"/>
    </source>
</evidence>
<feature type="region of interest" description="Disordered" evidence="5">
    <location>
        <begin position="1"/>
        <end position="60"/>
    </location>
</feature>
<dbReference type="InterPro" id="IPR039722">
    <property type="entry name" value="Upf3"/>
</dbReference>
<dbReference type="PANTHER" id="PTHR13112">
    <property type="entry name" value="UPF3 REGULATOR OF NONSENSE TRANSCRIPTS-LIKE PROTEIN"/>
    <property type="match status" value="1"/>
</dbReference>
<accession>A0A7H9HSG7</accession>
<dbReference type="GO" id="GO:0003729">
    <property type="term" value="F:mRNA binding"/>
    <property type="evidence" value="ECO:0007669"/>
    <property type="project" value="TreeGrafter"/>
</dbReference>
<keyword evidence="4" id="KW-0539">Nucleus</keyword>
<evidence type="ECO:0000313" key="7">
    <source>
        <dbReference type="EMBL" id="QLQ80300.1"/>
    </source>
</evidence>
<evidence type="ECO:0000256" key="5">
    <source>
        <dbReference type="SAM" id="MobiDB-lite"/>
    </source>
</evidence>
<dbReference type="Pfam" id="PF03467">
    <property type="entry name" value="Smg4_UPF3"/>
    <property type="match status" value="1"/>
</dbReference>
<gene>
    <name evidence="7" type="ORF">HG537_0D03010</name>
</gene>
<dbReference type="InterPro" id="IPR035979">
    <property type="entry name" value="RBD_domain_sf"/>
</dbReference>
<dbReference type="CDD" id="cd12455">
    <property type="entry name" value="RRM_like_Smg4_UPF3"/>
    <property type="match status" value="1"/>
</dbReference>
<dbReference type="InterPro" id="IPR005120">
    <property type="entry name" value="UPF3_dom"/>
</dbReference>
<dbReference type="AlphaFoldDB" id="A0A7H9HSG7"/>
<feature type="compositionally biased region" description="Basic and acidic residues" evidence="5">
    <location>
        <begin position="345"/>
        <end position="357"/>
    </location>
</feature>
<dbReference type="Gene3D" id="3.30.70.330">
    <property type="match status" value="1"/>
</dbReference>
<feature type="compositionally biased region" description="Basic residues" evidence="5">
    <location>
        <begin position="45"/>
        <end position="57"/>
    </location>
</feature>
<reference evidence="7 8" key="1">
    <citation type="submission" date="2020-06" db="EMBL/GenBank/DDBJ databases">
        <title>The yeast mating-type switching endonuclease HO is a domesticated member of an unorthodox homing genetic element family.</title>
        <authorList>
            <person name="Coughlan A.Y."/>
            <person name="Lombardi L."/>
            <person name="Braun-Galleani S."/>
            <person name="Martos A.R."/>
            <person name="Galeote V."/>
            <person name="Bigey F."/>
            <person name="Dequin S."/>
            <person name="Byrne K.P."/>
            <person name="Wolfe K.H."/>
        </authorList>
    </citation>
    <scope>NUCLEOTIDE SEQUENCE [LARGE SCALE GENOMIC DNA]</scope>
    <source>
        <strain evidence="7 8">CBS2947</strain>
    </source>
</reference>